<accession>A0A0R3WF14</accession>
<dbReference type="Proteomes" id="UP000282613">
    <property type="component" value="Unassembled WGS sequence"/>
</dbReference>
<keyword evidence="1" id="KW-0732">Signal</keyword>
<gene>
    <name evidence="2" type="ORF">TASK_LOCUS9437</name>
</gene>
<dbReference type="Gene3D" id="3.40.33.10">
    <property type="entry name" value="CAP"/>
    <property type="match status" value="1"/>
</dbReference>
<evidence type="ECO:0000313" key="3">
    <source>
        <dbReference type="Proteomes" id="UP000282613"/>
    </source>
</evidence>
<feature type="chain" id="PRO_5043132804" evidence="1">
    <location>
        <begin position="21"/>
        <end position="171"/>
    </location>
</feature>
<evidence type="ECO:0000313" key="2">
    <source>
        <dbReference type="EMBL" id="VDK43357.1"/>
    </source>
</evidence>
<dbReference type="SUPFAM" id="SSF55797">
    <property type="entry name" value="PR-1-like"/>
    <property type="match status" value="1"/>
</dbReference>
<protein>
    <submittedName>
        <fullName evidence="4">SCP domain-containing protein</fullName>
    </submittedName>
</protein>
<evidence type="ECO:0000256" key="1">
    <source>
        <dbReference type="SAM" id="SignalP"/>
    </source>
</evidence>
<sequence>MYPRNGVFVIVLSLITLVSAEPNQISTDVERAQMLEARLAAREKVYPPASDVLLMMVGANSSLLGCAMRQCDYMRPDWDNPQYFTVCQYKPADNASWVCAIVREVVNSFRGNYYEKQPYTYGASYSKCPKGHSCFRNQCVKKPTCRKVQPTSVLKDPKDRILPECVFWKED</sequence>
<reference evidence="2 3" key="2">
    <citation type="submission" date="2018-11" db="EMBL/GenBank/DDBJ databases">
        <authorList>
            <consortium name="Pathogen Informatics"/>
        </authorList>
    </citation>
    <scope>NUCLEOTIDE SEQUENCE [LARGE SCALE GENOMIC DNA]</scope>
</reference>
<dbReference type="EMBL" id="UYRS01019165">
    <property type="protein sequence ID" value="VDK43357.1"/>
    <property type="molecule type" value="Genomic_DNA"/>
</dbReference>
<proteinExistence type="predicted"/>
<organism evidence="4">
    <name type="scientific">Taenia asiatica</name>
    <name type="common">Asian tapeworm</name>
    <dbReference type="NCBI Taxonomy" id="60517"/>
    <lineage>
        <taxon>Eukaryota</taxon>
        <taxon>Metazoa</taxon>
        <taxon>Spiralia</taxon>
        <taxon>Lophotrochozoa</taxon>
        <taxon>Platyhelminthes</taxon>
        <taxon>Cestoda</taxon>
        <taxon>Eucestoda</taxon>
        <taxon>Cyclophyllidea</taxon>
        <taxon>Taeniidae</taxon>
        <taxon>Taenia</taxon>
    </lineage>
</organism>
<reference evidence="4" key="1">
    <citation type="submission" date="2017-02" db="UniProtKB">
        <authorList>
            <consortium name="WormBaseParasite"/>
        </authorList>
    </citation>
    <scope>IDENTIFICATION</scope>
</reference>
<dbReference type="AlphaFoldDB" id="A0A0R3WF14"/>
<keyword evidence="3" id="KW-1185">Reference proteome</keyword>
<name>A0A0R3WF14_TAEAS</name>
<dbReference type="InterPro" id="IPR035940">
    <property type="entry name" value="CAP_sf"/>
</dbReference>
<feature type="signal peptide" evidence="1">
    <location>
        <begin position="1"/>
        <end position="20"/>
    </location>
</feature>
<dbReference type="WBParaSite" id="TASK_0000943601-mRNA-1">
    <property type="protein sequence ID" value="TASK_0000943601-mRNA-1"/>
    <property type="gene ID" value="TASK_0000943601"/>
</dbReference>
<evidence type="ECO:0000313" key="4">
    <source>
        <dbReference type="WBParaSite" id="TASK_0000943601-mRNA-1"/>
    </source>
</evidence>